<dbReference type="InterPro" id="IPR016181">
    <property type="entry name" value="Acyl_CoA_acyltransferase"/>
</dbReference>
<evidence type="ECO:0000256" key="6">
    <source>
        <dbReference type="PROSITE-ProRule" id="PRU00146"/>
    </source>
</evidence>
<dbReference type="InterPro" id="IPR059153">
    <property type="entry name" value="NSD_PHD-1st"/>
</dbReference>
<dbReference type="PANTHER" id="PTHR47025:SF2">
    <property type="entry name" value="AUTOIMMUNE REGULATOR"/>
    <property type="match status" value="1"/>
</dbReference>
<evidence type="ECO:0000313" key="11">
    <source>
        <dbReference type="Proteomes" id="UP001634393"/>
    </source>
</evidence>
<evidence type="ECO:0000256" key="7">
    <source>
        <dbReference type="SAM" id="MobiDB-lite"/>
    </source>
</evidence>
<dbReference type="Pfam" id="PF23209">
    <property type="entry name" value="IDM1_C"/>
    <property type="match status" value="1"/>
</dbReference>
<dbReference type="PROSITE" id="PS01359">
    <property type="entry name" value="ZF_PHD_1"/>
    <property type="match status" value="2"/>
</dbReference>
<evidence type="ECO:0000256" key="2">
    <source>
        <dbReference type="ARBA" id="ARBA00022723"/>
    </source>
</evidence>
<dbReference type="PANTHER" id="PTHR47025">
    <property type="entry name" value="AUTOIMMUNE REGULATOR"/>
    <property type="match status" value="1"/>
</dbReference>
<dbReference type="GO" id="GO:0005634">
    <property type="term" value="C:nucleus"/>
    <property type="evidence" value="ECO:0007669"/>
    <property type="project" value="UniProtKB-SubCell"/>
</dbReference>
<keyword evidence="3 6" id="KW-0863">Zinc-finger</keyword>
<keyword evidence="5" id="KW-0539">Nucleus</keyword>
<dbReference type="InterPro" id="IPR019787">
    <property type="entry name" value="Znf_PHD-finger"/>
</dbReference>
<dbReference type="InterPro" id="IPR011011">
    <property type="entry name" value="Znf_FYVE_PHD"/>
</dbReference>
<dbReference type="InterPro" id="IPR001965">
    <property type="entry name" value="Znf_PHD"/>
</dbReference>
<proteinExistence type="predicted"/>
<comment type="caution">
    <text evidence="10">The sequence shown here is derived from an EMBL/GenBank/DDBJ whole genome shotgun (WGS) entry which is preliminary data.</text>
</comment>
<dbReference type="PROSITE" id="PS50016">
    <property type="entry name" value="ZF_PHD_2"/>
    <property type="match status" value="1"/>
</dbReference>
<sequence>MNQDNNNPQDLGSREIVVSSIRAGMKREFAMMMRAQSDMGELSVGRRRLTRSQNVGSSIKENVGSAGKVGKKVKNTDARRIEKTEGEEVGKLEVVGNNIGDELRGSKDETVASEEGGLKRVRANLVEVVVTSVLPQVGGNDVEREDDETSGGASDLGCQRIGEATIELAEKPLRRYTRLSFKQHDEAMKLAESGGEAKIAKNVKDAYSGRMKQTEGEGLGKLEVVEPSIVAELIDLDVESIEIEKGGLERERADLREVVVTESPLPQVVGNDVELEDDKTVGGASNLGCVSIGEATSELAEKPFRRYTRSALKLQDEAMESESSPRVTENGVEATSTCSPSKLEMKMSKKVSLKKVPTKLKDLLETGLLEGLNVRYIRGSKQSELRGVIRRAGILCSCKICQGEKVLTPNQFELHAESGNKRPPEYIYLENGKSLRDVLNACKVAHSDSLEMIIQNAIGRSDSSVTAFCLNCKGLIPEAGAGRAMLLCNSCVTKESESISAKISDTPSRSLLGDSSAVASTIQPQVPKSAQVSLNSKSQPHMKPKGRLTKKDLGMHRIVLTDDFLPDGAALYYVMQGKKRLEGFKENGGIHCSCCDDVVSPSQFEAHAGFASRRKPYDNIFTSNGLSLHKLALELSTNRKLSPEQNDDLCSICEDGGDLLCCEKCPRAFHPECVDLSDIPKGTWYCRYCQNMIEKSKFEERSANAIAAGRVAGVDPVEEITKRCIRIVKTFESEVGGCAICRGLDFTKEVFDDHTVIICDQCEKEYHVGCLREQNMDNLKAVPKDSWFCCIQCNEINSALQKLIDDGEQRLPEFLSSILKTKYEEQGSGPDIKWRLLRGREAPIAMRKPLSAAVSVFHEQFQPIADSSTQNADLIPDMVYGRAIKNGPDYGGMYCAILMVNSVVVSAAIFRTFGEEVAELPLVATRSEYQGKGYFQSLFYCIENLLLSFNVKDLVLPAADEAQLLWKNKFGFEELEEEQVDQYKKEHHQMMIFKETLVLHKPLSAESTNEPEAEESN</sequence>
<dbReference type="Gene3D" id="3.40.630.30">
    <property type="match status" value="1"/>
</dbReference>
<protein>
    <recommendedName>
        <fullName evidence="12">PHD-type domain-containing protein</fullName>
    </recommendedName>
</protein>
<evidence type="ECO:0000256" key="1">
    <source>
        <dbReference type="ARBA" id="ARBA00004123"/>
    </source>
</evidence>
<dbReference type="SUPFAM" id="SSF57903">
    <property type="entry name" value="FYVE/PHD zinc finger"/>
    <property type="match status" value="2"/>
</dbReference>
<dbReference type="SMART" id="SM00249">
    <property type="entry name" value="PHD"/>
    <property type="match status" value="2"/>
</dbReference>
<dbReference type="InterPro" id="IPR019786">
    <property type="entry name" value="Zinc_finger_PHD-type_CS"/>
</dbReference>
<feature type="compositionally biased region" description="Polar residues" evidence="7">
    <location>
        <begin position="321"/>
        <end position="340"/>
    </location>
</feature>
<evidence type="ECO:0008006" key="12">
    <source>
        <dbReference type="Google" id="ProtNLM"/>
    </source>
</evidence>
<organism evidence="10 11">
    <name type="scientific">Penstemon smallii</name>
    <dbReference type="NCBI Taxonomy" id="265156"/>
    <lineage>
        <taxon>Eukaryota</taxon>
        <taxon>Viridiplantae</taxon>
        <taxon>Streptophyta</taxon>
        <taxon>Embryophyta</taxon>
        <taxon>Tracheophyta</taxon>
        <taxon>Spermatophyta</taxon>
        <taxon>Magnoliopsida</taxon>
        <taxon>eudicotyledons</taxon>
        <taxon>Gunneridae</taxon>
        <taxon>Pentapetalae</taxon>
        <taxon>asterids</taxon>
        <taxon>lamiids</taxon>
        <taxon>Lamiales</taxon>
        <taxon>Plantaginaceae</taxon>
        <taxon>Cheloneae</taxon>
        <taxon>Penstemon</taxon>
    </lineage>
</organism>
<dbReference type="InterPro" id="IPR032308">
    <property type="entry name" value="TDBD"/>
</dbReference>
<accession>A0ABD3UJK8</accession>
<dbReference type="InterPro" id="IPR000182">
    <property type="entry name" value="GNAT_dom"/>
</dbReference>
<dbReference type="Gene3D" id="3.30.40.10">
    <property type="entry name" value="Zinc/RING finger domain, C3HC4 (zinc finger)"/>
    <property type="match status" value="2"/>
</dbReference>
<dbReference type="EMBL" id="JBJXBP010000001">
    <property type="protein sequence ID" value="KAL3849575.1"/>
    <property type="molecule type" value="Genomic_DNA"/>
</dbReference>
<name>A0ABD3UJK8_9LAMI</name>
<dbReference type="Proteomes" id="UP001634393">
    <property type="component" value="Unassembled WGS sequence"/>
</dbReference>
<gene>
    <name evidence="10" type="ORF">ACJIZ3_011457</name>
</gene>
<dbReference type="PROSITE" id="PS51186">
    <property type="entry name" value="GNAT"/>
    <property type="match status" value="1"/>
</dbReference>
<dbReference type="AlphaFoldDB" id="A0ABD3UJK8"/>
<keyword evidence="2" id="KW-0479">Metal-binding</keyword>
<reference evidence="10 11" key="1">
    <citation type="submission" date="2024-12" db="EMBL/GenBank/DDBJ databases">
        <title>The unique morphological basis and parallel evolutionary history of personate flowers in Penstemon.</title>
        <authorList>
            <person name="Depatie T.H."/>
            <person name="Wessinger C.A."/>
        </authorList>
    </citation>
    <scope>NUCLEOTIDE SEQUENCE [LARGE SCALE GENOMIC DNA]</scope>
    <source>
        <strain evidence="10">WTNN_2</strain>
        <tissue evidence="10">Leaf</tissue>
    </source>
</reference>
<evidence type="ECO:0000256" key="5">
    <source>
        <dbReference type="ARBA" id="ARBA00023242"/>
    </source>
</evidence>
<dbReference type="GO" id="GO:0008270">
    <property type="term" value="F:zinc ion binding"/>
    <property type="evidence" value="ECO:0007669"/>
    <property type="project" value="UniProtKB-KW"/>
</dbReference>
<keyword evidence="11" id="KW-1185">Reference proteome</keyword>
<dbReference type="CDD" id="cd15539">
    <property type="entry name" value="PHD1_AIRE"/>
    <property type="match status" value="1"/>
</dbReference>
<dbReference type="Pfam" id="PF16135">
    <property type="entry name" value="TDBD"/>
    <property type="match status" value="2"/>
</dbReference>
<keyword evidence="4" id="KW-0862">Zinc</keyword>
<feature type="region of interest" description="Disordered" evidence="7">
    <location>
        <begin position="315"/>
        <end position="340"/>
    </location>
</feature>
<comment type="subcellular location">
    <subcellularLocation>
        <location evidence="1">Nucleus</location>
    </subcellularLocation>
</comment>
<evidence type="ECO:0000259" key="9">
    <source>
        <dbReference type="PROSITE" id="PS51186"/>
    </source>
</evidence>
<dbReference type="SUPFAM" id="SSF55729">
    <property type="entry name" value="Acyl-CoA N-acyltransferases (Nat)"/>
    <property type="match status" value="1"/>
</dbReference>
<feature type="domain" description="PHD-type" evidence="8">
    <location>
        <begin position="647"/>
        <end position="692"/>
    </location>
</feature>
<dbReference type="Pfam" id="PF23011">
    <property type="entry name" value="PHD-1st_NSD"/>
    <property type="match status" value="1"/>
</dbReference>
<evidence type="ECO:0000313" key="10">
    <source>
        <dbReference type="EMBL" id="KAL3849575.1"/>
    </source>
</evidence>
<evidence type="ECO:0000256" key="4">
    <source>
        <dbReference type="ARBA" id="ARBA00022833"/>
    </source>
</evidence>
<evidence type="ECO:0000259" key="8">
    <source>
        <dbReference type="PROSITE" id="PS50016"/>
    </source>
</evidence>
<feature type="domain" description="N-acetyltransferase" evidence="9">
    <location>
        <begin position="851"/>
        <end position="1004"/>
    </location>
</feature>
<dbReference type="InterPro" id="IPR056511">
    <property type="entry name" value="IDM1_C"/>
</dbReference>
<dbReference type="InterPro" id="IPR013083">
    <property type="entry name" value="Znf_RING/FYVE/PHD"/>
</dbReference>
<evidence type="ECO:0000256" key="3">
    <source>
        <dbReference type="ARBA" id="ARBA00022771"/>
    </source>
</evidence>